<dbReference type="InterPro" id="IPR045140">
    <property type="entry name" value="SHCBP1-like"/>
</dbReference>
<proteinExistence type="predicted"/>
<protein>
    <recommendedName>
        <fullName evidence="2">SHC SH2 domain-containing protein</fullName>
    </recommendedName>
</protein>
<dbReference type="Pfam" id="PF23762">
    <property type="entry name" value="SHCBP_N"/>
    <property type="match status" value="1"/>
</dbReference>
<dbReference type="PANTHER" id="PTHR14695">
    <property type="entry name" value="SHC SH2-DOMAIN BINDING PROTEIN 1-RELATED"/>
    <property type="match status" value="1"/>
</dbReference>
<dbReference type="GO" id="GO:0007283">
    <property type="term" value="P:spermatogenesis"/>
    <property type="evidence" value="ECO:0007669"/>
    <property type="project" value="TreeGrafter"/>
</dbReference>
<dbReference type="HOGENOM" id="CLU_1735536_0_0_1"/>
<name>H2YX37_CIOSA</name>
<sequence length="151" mass="17346">MVGDLPRTVDILVEVGDVCGDQAQVTLVDPLVCNEPTVPRDVIDAQLRELDYMVDITELFPVAPDDDDVIDSSDDEGNPQEKKNEQEEIAQVVHHARFYFENLRRDWDDEDEGEHSFDGYLRSRLQLYYDVVTGLVPAPLVQRYDRTMAKY</sequence>
<feature type="domain" description="SHC SH2" evidence="2">
    <location>
        <begin position="9"/>
        <end position="151"/>
    </location>
</feature>
<dbReference type="Ensembl" id="ENSCSAVT00000010018.1">
    <property type="protein sequence ID" value="ENSCSAVP00000009898.1"/>
    <property type="gene ID" value="ENSCSAVG00000005819.1"/>
</dbReference>
<dbReference type="Proteomes" id="UP000007875">
    <property type="component" value="Unassembled WGS sequence"/>
</dbReference>
<accession>H2YX37</accession>
<dbReference type="PANTHER" id="PTHR14695:SF4">
    <property type="entry name" value="PROTEIN NESSUN DORMA"/>
    <property type="match status" value="1"/>
</dbReference>
<feature type="region of interest" description="Disordered" evidence="1">
    <location>
        <begin position="63"/>
        <end position="87"/>
    </location>
</feature>
<reference evidence="3" key="3">
    <citation type="submission" date="2025-09" db="UniProtKB">
        <authorList>
            <consortium name="Ensembl"/>
        </authorList>
    </citation>
    <scope>IDENTIFICATION</scope>
</reference>
<evidence type="ECO:0000313" key="4">
    <source>
        <dbReference type="Proteomes" id="UP000007875"/>
    </source>
</evidence>
<organism evidence="3 4">
    <name type="scientific">Ciona savignyi</name>
    <name type="common">Pacific transparent sea squirt</name>
    <dbReference type="NCBI Taxonomy" id="51511"/>
    <lineage>
        <taxon>Eukaryota</taxon>
        <taxon>Metazoa</taxon>
        <taxon>Chordata</taxon>
        <taxon>Tunicata</taxon>
        <taxon>Ascidiacea</taxon>
        <taxon>Phlebobranchia</taxon>
        <taxon>Cionidae</taxon>
        <taxon>Ciona</taxon>
    </lineage>
</organism>
<evidence type="ECO:0000259" key="2">
    <source>
        <dbReference type="Pfam" id="PF23762"/>
    </source>
</evidence>
<dbReference type="GeneTree" id="ENSGT00940000161173"/>
<reference evidence="4" key="1">
    <citation type="submission" date="2003-08" db="EMBL/GenBank/DDBJ databases">
        <authorList>
            <person name="Birren B."/>
            <person name="Nusbaum C."/>
            <person name="Abebe A."/>
            <person name="Abouelleil A."/>
            <person name="Adekoya E."/>
            <person name="Ait-zahra M."/>
            <person name="Allen N."/>
            <person name="Allen T."/>
            <person name="An P."/>
            <person name="Anderson M."/>
            <person name="Anderson S."/>
            <person name="Arachchi H."/>
            <person name="Armbruster J."/>
            <person name="Bachantsang P."/>
            <person name="Baldwin J."/>
            <person name="Barry A."/>
            <person name="Bayul T."/>
            <person name="Blitshsteyn B."/>
            <person name="Bloom T."/>
            <person name="Blye J."/>
            <person name="Boguslavskiy L."/>
            <person name="Borowsky M."/>
            <person name="Boukhgalter B."/>
            <person name="Brunache A."/>
            <person name="Butler J."/>
            <person name="Calixte N."/>
            <person name="Calvo S."/>
            <person name="Camarata J."/>
            <person name="Campo K."/>
            <person name="Chang J."/>
            <person name="Cheshatsang Y."/>
            <person name="Citroen M."/>
            <person name="Collymore A."/>
            <person name="Considine T."/>
            <person name="Cook A."/>
            <person name="Cooke P."/>
            <person name="Corum B."/>
            <person name="Cuomo C."/>
            <person name="David R."/>
            <person name="Dawoe T."/>
            <person name="Degray S."/>
            <person name="Dodge S."/>
            <person name="Dooley K."/>
            <person name="Dorje P."/>
            <person name="Dorjee K."/>
            <person name="Dorris L."/>
            <person name="Duffey N."/>
            <person name="Dupes A."/>
            <person name="Elkins T."/>
            <person name="Engels R."/>
            <person name="Erickson J."/>
            <person name="Farina A."/>
            <person name="Faro S."/>
            <person name="Ferreira P."/>
            <person name="Fischer H."/>
            <person name="Fitzgerald M."/>
            <person name="Foley K."/>
            <person name="Gage D."/>
            <person name="Galagan J."/>
            <person name="Gearin G."/>
            <person name="Gnerre S."/>
            <person name="Gnirke A."/>
            <person name="Goyette A."/>
            <person name="Graham J."/>
            <person name="Grandbois E."/>
            <person name="Gyaltsen K."/>
            <person name="Hafez N."/>
            <person name="Hagopian D."/>
            <person name="Hagos B."/>
            <person name="Hall J."/>
            <person name="Hatcher B."/>
            <person name="Heller A."/>
            <person name="Higgins H."/>
            <person name="Honan T."/>
            <person name="Horn A."/>
            <person name="Houde N."/>
            <person name="Hughes L."/>
            <person name="Hulme W."/>
            <person name="Husby E."/>
            <person name="Iliev I."/>
            <person name="Jaffe D."/>
            <person name="Jones C."/>
            <person name="Kamal M."/>
            <person name="Kamat A."/>
            <person name="Kamvysselis M."/>
            <person name="Karlsson E."/>
            <person name="Kells C."/>
            <person name="Kieu A."/>
            <person name="Kisner P."/>
            <person name="Kodira C."/>
            <person name="Kulbokas E."/>
            <person name="Labutti K."/>
            <person name="Lama D."/>
            <person name="Landers T."/>
            <person name="Leger J."/>
            <person name="Levine S."/>
            <person name="Lewis D."/>
            <person name="Lewis T."/>
            <person name="Lindblad-toh K."/>
            <person name="Liu X."/>
            <person name="Lokyitsang T."/>
            <person name="Lokyitsang Y."/>
            <person name="Lucien O."/>
            <person name="Lui A."/>
            <person name="Ma L.J."/>
            <person name="Mabbitt R."/>
            <person name="Macdonald J."/>
            <person name="Maclean C."/>
            <person name="Major J."/>
            <person name="Manning J."/>
            <person name="Marabella R."/>
            <person name="Maru K."/>
            <person name="Matthews C."/>
            <person name="Mauceli E."/>
            <person name="Mccarthy M."/>
            <person name="Mcdonough S."/>
            <person name="Mcghee T."/>
            <person name="Meldrim J."/>
            <person name="Meneus L."/>
            <person name="Mesirov J."/>
            <person name="Mihalev A."/>
            <person name="Mihova T."/>
            <person name="Mikkelsen T."/>
            <person name="Mlenga V."/>
            <person name="Moru K."/>
            <person name="Mozes J."/>
            <person name="Mulrain L."/>
            <person name="Munson G."/>
            <person name="Naylor J."/>
            <person name="Newes C."/>
            <person name="Nguyen C."/>
            <person name="Nguyen N."/>
            <person name="Nguyen T."/>
            <person name="Nicol R."/>
            <person name="Nielsen C."/>
            <person name="Nizzari M."/>
            <person name="Norbu C."/>
            <person name="Norbu N."/>
            <person name="O'donnell P."/>
            <person name="Okoawo O."/>
            <person name="O'leary S."/>
            <person name="Omotosho B."/>
            <person name="O'neill K."/>
            <person name="Osman S."/>
            <person name="Parker S."/>
            <person name="Perrin D."/>
            <person name="Phunkhang P."/>
            <person name="Piqani B."/>
            <person name="Purcell S."/>
            <person name="Rachupka T."/>
            <person name="Ramasamy U."/>
            <person name="Rameau R."/>
            <person name="Ray V."/>
            <person name="Raymond C."/>
            <person name="Retta R."/>
            <person name="Richardson S."/>
            <person name="Rise C."/>
            <person name="Rodriguez J."/>
            <person name="Rogers J."/>
            <person name="Rogov P."/>
            <person name="Rutman M."/>
            <person name="Schupbach R."/>
            <person name="Seaman C."/>
            <person name="Settipalli S."/>
            <person name="Sharpe T."/>
            <person name="Sheridan J."/>
            <person name="Sherpa N."/>
            <person name="Shi J."/>
            <person name="Smirnov S."/>
            <person name="Smith C."/>
            <person name="Sougnez C."/>
            <person name="Spencer B."/>
            <person name="Stalker J."/>
            <person name="Stange-thomann N."/>
            <person name="Stavropoulos S."/>
            <person name="Stetson K."/>
            <person name="Stone C."/>
            <person name="Stone S."/>
            <person name="Stubbs M."/>
            <person name="Talamas J."/>
            <person name="Tchuinga P."/>
            <person name="Tenzing P."/>
            <person name="Tesfaye S."/>
            <person name="Theodore J."/>
            <person name="Thoulutsang Y."/>
            <person name="Topham K."/>
            <person name="Towey S."/>
            <person name="Tsamla T."/>
            <person name="Tsomo N."/>
            <person name="Vallee D."/>
            <person name="Vassiliev H."/>
            <person name="Venkataraman V."/>
            <person name="Vinson J."/>
            <person name="Vo A."/>
            <person name="Wade C."/>
            <person name="Wang S."/>
            <person name="Wangchuk T."/>
            <person name="Wangdi T."/>
            <person name="Whittaker C."/>
            <person name="Wilkinson J."/>
            <person name="Wu Y."/>
            <person name="Wyman D."/>
            <person name="Yadav S."/>
            <person name="Yang S."/>
            <person name="Yang X."/>
            <person name="Yeager S."/>
            <person name="Yee E."/>
            <person name="Young G."/>
            <person name="Zainoun J."/>
            <person name="Zembeck L."/>
            <person name="Zimmer A."/>
            <person name="Zody M."/>
            <person name="Lander E."/>
        </authorList>
    </citation>
    <scope>NUCLEOTIDE SEQUENCE [LARGE SCALE GENOMIC DNA]</scope>
</reference>
<keyword evidence="4" id="KW-1185">Reference proteome</keyword>
<evidence type="ECO:0000256" key="1">
    <source>
        <dbReference type="SAM" id="MobiDB-lite"/>
    </source>
</evidence>
<evidence type="ECO:0000313" key="3">
    <source>
        <dbReference type="Ensembl" id="ENSCSAVP00000009898.1"/>
    </source>
</evidence>
<reference evidence="3" key="2">
    <citation type="submission" date="2025-08" db="UniProtKB">
        <authorList>
            <consortium name="Ensembl"/>
        </authorList>
    </citation>
    <scope>IDENTIFICATION</scope>
</reference>
<dbReference type="InterPro" id="IPR057508">
    <property type="entry name" value="SHCBP-like_N"/>
</dbReference>
<dbReference type="GO" id="GO:0007112">
    <property type="term" value="P:male meiosis cytokinesis"/>
    <property type="evidence" value="ECO:0007669"/>
    <property type="project" value="TreeGrafter"/>
</dbReference>
<feature type="compositionally biased region" description="Acidic residues" evidence="1">
    <location>
        <begin position="64"/>
        <end position="78"/>
    </location>
</feature>
<dbReference type="AlphaFoldDB" id="H2YX37"/>